<evidence type="ECO:0000313" key="1">
    <source>
        <dbReference type="EMBL" id="MBM7584133.1"/>
    </source>
</evidence>
<reference evidence="1 2" key="1">
    <citation type="submission" date="2021-01" db="EMBL/GenBank/DDBJ databases">
        <title>Genomic Encyclopedia of Type Strains, Phase IV (KMG-IV): sequencing the most valuable type-strain genomes for metagenomic binning, comparative biology and taxonomic classification.</title>
        <authorList>
            <person name="Goeker M."/>
        </authorList>
    </citation>
    <scope>NUCLEOTIDE SEQUENCE [LARGE SCALE GENOMIC DNA]</scope>
    <source>
        <strain evidence="1 2">DSM 24834</strain>
    </source>
</reference>
<evidence type="ECO:0000313" key="2">
    <source>
        <dbReference type="Proteomes" id="UP001646157"/>
    </source>
</evidence>
<gene>
    <name evidence="1" type="ORF">JOC86_000670</name>
</gene>
<comment type="caution">
    <text evidence="1">The sequence shown here is derived from an EMBL/GenBank/DDBJ whole genome shotgun (WGS) entry which is preliminary data.</text>
</comment>
<organism evidence="1 2">
    <name type="scientific">Rossellomorea pakistanensis</name>
    <dbReference type="NCBI Taxonomy" id="992288"/>
    <lineage>
        <taxon>Bacteria</taxon>
        <taxon>Bacillati</taxon>
        <taxon>Bacillota</taxon>
        <taxon>Bacilli</taxon>
        <taxon>Bacillales</taxon>
        <taxon>Bacillaceae</taxon>
        <taxon>Rossellomorea</taxon>
    </lineage>
</organism>
<accession>A0ABS2N8E6</accession>
<dbReference type="EMBL" id="JAFBDZ010000001">
    <property type="protein sequence ID" value="MBM7584133.1"/>
    <property type="molecule type" value="Genomic_DNA"/>
</dbReference>
<name>A0ABS2N8E6_9BACI</name>
<sequence length="38" mass="4786">MTKRSWKKIVQYSYIFHQMGILNQDELEKIKNHYKVRM</sequence>
<keyword evidence="2" id="KW-1185">Reference proteome</keyword>
<protein>
    <submittedName>
        <fullName evidence="1">Uncharacterized protein</fullName>
    </submittedName>
</protein>
<dbReference type="Proteomes" id="UP001646157">
    <property type="component" value="Unassembled WGS sequence"/>
</dbReference>
<proteinExistence type="predicted"/>